<keyword evidence="2" id="KW-1185">Reference proteome</keyword>
<dbReference type="EMBL" id="REGN01005615">
    <property type="protein sequence ID" value="RNA12784.1"/>
    <property type="molecule type" value="Genomic_DNA"/>
</dbReference>
<name>A0A3M7QNY6_BRAPC</name>
<evidence type="ECO:0000313" key="2">
    <source>
        <dbReference type="Proteomes" id="UP000276133"/>
    </source>
</evidence>
<protein>
    <submittedName>
        <fullName evidence="1">Uncharacterized protein</fullName>
    </submittedName>
</protein>
<accession>A0A3M7QNY6</accession>
<organism evidence="1 2">
    <name type="scientific">Brachionus plicatilis</name>
    <name type="common">Marine rotifer</name>
    <name type="synonym">Brachionus muelleri</name>
    <dbReference type="NCBI Taxonomy" id="10195"/>
    <lineage>
        <taxon>Eukaryota</taxon>
        <taxon>Metazoa</taxon>
        <taxon>Spiralia</taxon>
        <taxon>Gnathifera</taxon>
        <taxon>Rotifera</taxon>
        <taxon>Eurotatoria</taxon>
        <taxon>Monogononta</taxon>
        <taxon>Pseudotrocha</taxon>
        <taxon>Ploima</taxon>
        <taxon>Brachionidae</taxon>
        <taxon>Brachionus</taxon>
    </lineage>
</organism>
<proteinExistence type="predicted"/>
<dbReference type="AlphaFoldDB" id="A0A3M7QNY6"/>
<comment type="caution">
    <text evidence="1">The sequence shown here is derived from an EMBL/GenBank/DDBJ whole genome shotgun (WGS) entry which is preliminary data.</text>
</comment>
<sequence>MYNSYATDLNASNGQICYVRKELSSCFRLLTHNASLQYEYTGMTQNKCVELSLFEFVCRKNGLNGKKVYLLNLYKTSQVPQRNVSCRFKQIHFQILHYLFTN</sequence>
<reference evidence="1 2" key="1">
    <citation type="journal article" date="2018" name="Sci. Rep.">
        <title>Genomic signatures of local adaptation to the degree of environmental predictability in rotifers.</title>
        <authorList>
            <person name="Franch-Gras L."/>
            <person name="Hahn C."/>
            <person name="Garcia-Roger E.M."/>
            <person name="Carmona M.J."/>
            <person name="Serra M."/>
            <person name="Gomez A."/>
        </authorList>
    </citation>
    <scope>NUCLEOTIDE SEQUENCE [LARGE SCALE GENOMIC DNA]</scope>
    <source>
        <strain evidence="1">HYR1</strain>
    </source>
</reference>
<dbReference type="Proteomes" id="UP000276133">
    <property type="component" value="Unassembled WGS sequence"/>
</dbReference>
<gene>
    <name evidence="1" type="ORF">BpHYR1_023878</name>
</gene>
<evidence type="ECO:0000313" key="1">
    <source>
        <dbReference type="EMBL" id="RNA12784.1"/>
    </source>
</evidence>